<dbReference type="GO" id="GO:0005524">
    <property type="term" value="F:ATP binding"/>
    <property type="evidence" value="ECO:0007669"/>
    <property type="project" value="UniProtKB-KW"/>
</dbReference>
<accession>A0ABS5NVX0</accession>
<dbReference type="InterPro" id="IPR050093">
    <property type="entry name" value="ABC_SmlMolc_Importer"/>
</dbReference>
<dbReference type="SMART" id="SM00382">
    <property type="entry name" value="AAA"/>
    <property type="match status" value="1"/>
</dbReference>
<keyword evidence="1" id="KW-0813">Transport</keyword>
<dbReference type="EMBL" id="JAGYPM010000004">
    <property type="protein sequence ID" value="MBS4191966.1"/>
    <property type="molecule type" value="Genomic_DNA"/>
</dbReference>
<keyword evidence="3 5" id="KW-0067">ATP-binding</keyword>
<dbReference type="InterPro" id="IPR003593">
    <property type="entry name" value="AAA+_ATPase"/>
</dbReference>
<dbReference type="PANTHER" id="PTHR42781:SF4">
    <property type="entry name" value="SPERMIDINE_PUTRESCINE IMPORT ATP-BINDING PROTEIN POTA"/>
    <property type="match status" value="1"/>
</dbReference>
<dbReference type="PANTHER" id="PTHR42781">
    <property type="entry name" value="SPERMIDINE/PUTRESCINE IMPORT ATP-BINDING PROTEIN POTA"/>
    <property type="match status" value="1"/>
</dbReference>
<evidence type="ECO:0000256" key="1">
    <source>
        <dbReference type="ARBA" id="ARBA00022448"/>
    </source>
</evidence>
<dbReference type="InterPro" id="IPR003439">
    <property type="entry name" value="ABC_transporter-like_ATP-bd"/>
</dbReference>
<evidence type="ECO:0000256" key="2">
    <source>
        <dbReference type="ARBA" id="ARBA00022741"/>
    </source>
</evidence>
<protein>
    <submittedName>
        <fullName evidence="5">ABC transporter ATP-binding protein</fullName>
    </submittedName>
</protein>
<comment type="caution">
    <text evidence="5">The sequence shown here is derived from an EMBL/GenBank/DDBJ whole genome shotgun (WGS) entry which is preliminary data.</text>
</comment>
<dbReference type="Gene3D" id="3.40.50.300">
    <property type="entry name" value="P-loop containing nucleotide triphosphate hydrolases"/>
    <property type="match status" value="1"/>
</dbReference>
<name>A0ABS5NVX0_9BACI</name>
<dbReference type="RefSeq" id="WP_213103425.1">
    <property type="nucleotide sequence ID" value="NZ_JAGYPM010000004.1"/>
</dbReference>
<sequence>MINFQDIQVKFDDFVAIQNLNLFIKEGEFFTFLGPSGCGKTTTLRTLVGFINPTKGKITVDGEDITNTPIEKRQIGMVFQSYALFPTMSVYENIAFGLKVQKYKKEDIKKRVEEVAEVVDLKEDKLMKNVSELSGGQQQRVAIARALVLAPKIIVLDEPLSNLDAKLRKQLRKELKKLQLEQGITMVYVTHDQEEALTLSDRVAVFNNGVVEQVGTPEEIYNQSKTEFVCNFIGEANSISTEIIDEISKKSGIKLDPAKKYYIRTEKLKTKVLNGDQQSVALQAKVVSKEFYGTYSLYKYEVMGSSLINIEKEDGNFQYSEGDDVTLFINPNDILQY</sequence>
<feature type="domain" description="ABC transporter" evidence="4">
    <location>
        <begin position="2"/>
        <end position="233"/>
    </location>
</feature>
<proteinExistence type="predicted"/>
<dbReference type="InterPro" id="IPR013611">
    <property type="entry name" value="Transp-assoc_OB_typ2"/>
</dbReference>
<evidence type="ECO:0000259" key="4">
    <source>
        <dbReference type="PROSITE" id="PS50893"/>
    </source>
</evidence>
<evidence type="ECO:0000313" key="6">
    <source>
        <dbReference type="Proteomes" id="UP000681027"/>
    </source>
</evidence>
<dbReference type="PROSITE" id="PS00211">
    <property type="entry name" value="ABC_TRANSPORTER_1"/>
    <property type="match status" value="1"/>
</dbReference>
<dbReference type="InterPro" id="IPR027417">
    <property type="entry name" value="P-loop_NTPase"/>
</dbReference>
<dbReference type="SUPFAM" id="SSF52540">
    <property type="entry name" value="P-loop containing nucleoside triphosphate hydrolases"/>
    <property type="match status" value="1"/>
</dbReference>
<dbReference type="InterPro" id="IPR017871">
    <property type="entry name" value="ABC_transporter-like_CS"/>
</dbReference>
<dbReference type="Pfam" id="PF08402">
    <property type="entry name" value="TOBE_2"/>
    <property type="match status" value="1"/>
</dbReference>
<reference evidence="5 6" key="1">
    <citation type="submission" date="2021-05" db="EMBL/GenBank/DDBJ databases">
        <title>Novel Bacillus species.</title>
        <authorList>
            <person name="Liu G."/>
        </authorList>
    </citation>
    <scope>NUCLEOTIDE SEQUENCE [LARGE SCALE GENOMIC DNA]</scope>
    <source>
        <strain evidence="5 6">FJAT-49705</strain>
    </source>
</reference>
<keyword evidence="6" id="KW-1185">Reference proteome</keyword>
<keyword evidence="2" id="KW-0547">Nucleotide-binding</keyword>
<evidence type="ECO:0000313" key="5">
    <source>
        <dbReference type="EMBL" id="MBS4191966.1"/>
    </source>
</evidence>
<dbReference type="Proteomes" id="UP000681027">
    <property type="component" value="Unassembled WGS sequence"/>
</dbReference>
<evidence type="ECO:0000256" key="3">
    <source>
        <dbReference type="ARBA" id="ARBA00022840"/>
    </source>
</evidence>
<organism evidence="5 6">
    <name type="scientific">Cytobacillus citreus</name>
    <dbReference type="NCBI Taxonomy" id="2833586"/>
    <lineage>
        <taxon>Bacteria</taxon>
        <taxon>Bacillati</taxon>
        <taxon>Bacillota</taxon>
        <taxon>Bacilli</taxon>
        <taxon>Bacillales</taxon>
        <taxon>Bacillaceae</taxon>
        <taxon>Cytobacillus</taxon>
    </lineage>
</organism>
<dbReference type="PROSITE" id="PS50893">
    <property type="entry name" value="ABC_TRANSPORTER_2"/>
    <property type="match status" value="1"/>
</dbReference>
<dbReference type="Pfam" id="PF00005">
    <property type="entry name" value="ABC_tran"/>
    <property type="match status" value="1"/>
</dbReference>
<gene>
    <name evidence="5" type="ORF">KHA94_17515</name>
</gene>